<dbReference type="Pfam" id="PF00930">
    <property type="entry name" value="DPPIV_N"/>
    <property type="match status" value="1"/>
</dbReference>
<dbReference type="SUPFAM" id="SSF82171">
    <property type="entry name" value="DPP6 N-terminal domain-like"/>
    <property type="match status" value="1"/>
</dbReference>
<keyword evidence="1" id="KW-0732">Signal</keyword>
<dbReference type="InterPro" id="IPR050278">
    <property type="entry name" value="Serine_Prot_S9B/DPPIV"/>
</dbReference>
<dbReference type="InterPro" id="IPR029058">
    <property type="entry name" value="AB_hydrolase_fold"/>
</dbReference>
<comment type="caution">
    <text evidence="4">The sequence shown here is derived from an EMBL/GenBank/DDBJ whole genome shotgun (WGS) entry which is preliminary data.</text>
</comment>
<dbReference type="SUPFAM" id="SSF53474">
    <property type="entry name" value="alpha/beta-Hydrolases"/>
    <property type="match status" value="1"/>
</dbReference>
<feature type="domain" description="Dipeptidylpeptidase IV N-terminal" evidence="3">
    <location>
        <begin position="108"/>
        <end position="434"/>
    </location>
</feature>
<dbReference type="GO" id="GO:0008236">
    <property type="term" value="F:serine-type peptidase activity"/>
    <property type="evidence" value="ECO:0007669"/>
    <property type="project" value="InterPro"/>
</dbReference>
<organism evidence="4 5">
    <name type="scientific">Candidatus Merdivivens faecigallinarum</name>
    <dbReference type="NCBI Taxonomy" id="2840871"/>
    <lineage>
        <taxon>Bacteria</taxon>
        <taxon>Pseudomonadati</taxon>
        <taxon>Bacteroidota</taxon>
        <taxon>Bacteroidia</taxon>
        <taxon>Bacteroidales</taxon>
        <taxon>Muribaculaceae</taxon>
        <taxon>Muribaculaceae incertae sedis</taxon>
        <taxon>Candidatus Merdivivens</taxon>
    </lineage>
</organism>
<accession>A0A9D9NQG9</accession>
<feature type="chain" id="PRO_5038439827" evidence="1">
    <location>
        <begin position="20"/>
        <end position="716"/>
    </location>
</feature>
<reference evidence="4" key="2">
    <citation type="journal article" date="2021" name="PeerJ">
        <title>Extensive microbial diversity within the chicken gut microbiome revealed by metagenomics and culture.</title>
        <authorList>
            <person name="Gilroy R."/>
            <person name="Ravi A."/>
            <person name="Getino M."/>
            <person name="Pursley I."/>
            <person name="Horton D.L."/>
            <person name="Alikhan N.F."/>
            <person name="Baker D."/>
            <person name="Gharbi K."/>
            <person name="Hall N."/>
            <person name="Watson M."/>
            <person name="Adriaenssens E.M."/>
            <person name="Foster-Nyarko E."/>
            <person name="Jarju S."/>
            <person name="Secka A."/>
            <person name="Antonio M."/>
            <person name="Oren A."/>
            <person name="Chaudhuri R.R."/>
            <person name="La Ragione R."/>
            <person name="Hildebrand F."/>
            <person name="Pallen M.J."/>
        </authorList>
    </citation>
    <scope>NUCLEOTIDE SEQUENCE</scope>
    <source>
        <strain evidence="4">B3-2255</strain>
    </source>
</reference>
<dbReference type="EMBL" id="JADILY010000117">
    <property type="protein sequence ID" value="MBO8482011.1"/>
    <property type="molecule type" value="Genomic_DNA"/>
</dbReference>
<sequence>MKRFILTLSAMTLCACLYAQPEIIKTREENKGSDKTFTMEQAVLGTGIRPENAYYAWRPNTSELTSSDGKRLIATGMAEGDTAVIIGLEELNSVAGTEMDSFPPFSWKSENEIIFSYKGEVYAVDVKEKVLTDKFTLPQGAANVTPNGGRYYAFTVDNNLYVCDGNGNVIPVTEDTDPNIVNGQTVSRNEFGIWNGIFWAESGKKLAFYRKDESLVGTFPLLDINTRTGSLFEIKYPMAGMSSENVRLGIYDLASNETVFVQADDFGYDQYLTNITWSPDDRYIFIQVLDRAQKNMRLNMYDASDGNFVKTLLEEHNDRFVEPQWPLHFIKGSNDRFIYTTDNRDGYKNLYLCDTEGNIERLTKVNADVAYVGQDGKNVFYTSAEVSPIENHLFSINIKNGKTARLTHEEGWHDISLSPDGKFFVDSYSSLDTPRTIDLRSSDGKQSRTLLDAPNPMADYACGEIELGTVKSADGKYDNYYRLIKPVDFDPSKKYPVIVYVYGGPHSQLIKDTWNGAVGYWDMYMAQRGYIVYVQDNRGTSNRGAEFEKAIHRQCGQAEMADQMKGVEMLLSLPYVDKDRIGVHGWSYGGFMTISLITNHPDIFKVAVAGGPVIDWKWYEVMYGERYMDNPAVNREGYEKTSLINKAKDLKGKLLICQGAIDNTVVWEHSLSFIRECIKNNIQVDYFPYPCAQHNVLGRDRIHLMDKVTIYFEDYL</sequence>
<feature type="signal peptide" evidence="1">
    <location>
        <begin position="1"/>
        <end position="19"/>
    </location>
</feature>
<proteinExistence type="predicted"/>
<evidence type="ECO:0000313" key="4">
    <source>
        <dbReference type="EMBL" id="MBO8482011.1"/>
    </source>
</evidence>
<protein>
    <submittedName>
        <fullName evidence="4">DPP IV N-terminal domain-containing protein</fullName>
    </submittedName>
</protein>
<evidence type="ECO:0000259" key="2">
    <source>
        <dbReference type="Pfam" id="PF00326"/>
    </source>
</evidence>
<dbReference type="Gene3D" id="3.40.50.1820">
    <property type="entry name" value="alpha/beta hydrolase"/>
    <property type="match status" value="1"/>
</dbReference>
<dbReference type="InterPro" id="IPR001375">
    <property type="entry name" value="Peptidase_S9_cat"/>
</dbReference>
<dbReference type="Gene3D" id="2.140.10.30">
    <property type="entry name" value="Dipeptidylpeptidase IV, N-terminal domain"/>
    <property type="match status" value="1"/>
</dbReference>
<dbReference type="Proteomes" id="UP000823772">
    <property type="component" value="Unassembled WGS sequence"/>
</dbReference>
<name>A0A9D9NQG9_9BACT</name>
<dbReference type="PANTHER" id="PTHR11731:SF193">
    <property type="entry name" value="DIPEPTIDYL PEPTIDASE 9"/>
    <property type="match status" value="1"/>
</dbReference>
<gene>
    <name evidence="4" type="ORF">IAC87_05640</name>
</gene>
<feature type="domain" description="Peptidase S9 prolyl oligopeptidase catalytic" evidence="2">
    <location>
        <begin position="524"/>
        <end position="716"/>
    </location>
</feature>
<dbReference type="GO" id="GO:0008239">
    <property type="term" value="F:dipeptidyl-peptidase activity"/>
    <property type="evidence" value="ECO:0007669"/>
    <property type="project" value="TreeGrafter"/>
</dbReference>
<dbReference type="Pfam" id="PF00326">
    <property type="entry name" value="Peptidase_S9"/>
    <property type="match status" value="1"/>
</dbReference>
<evidence type="ECO:0000259" key="3">
    <source>
        <dbReference type="Pfam" id="PF00930"/>
    </source>
</evidence>
<dbReference type="AlphaFoldDB" id="A0A9D9NQG9"/>
<evidence type="ECO:0000256" key="1">
    <source>
        <dbReference type="SAM" id="SignalP"/>
    </source>
</evidence>
<dbReference type="GO" id="GO:0006508">
    <property type="term" value="P:proteolysis"/>
    <property type="evidence" value="ECO:0007669"/>
    <property type="project" value="InterPro"/>
</dbReference>
<dbReference type="PANTHER" id="PTHR11731">
    <property type="entry name" value="PROTEASE FAMILY S9B,C DIPEPTIDYL-PEPTIDASE IV-RELATED"/>
    <property type="match status" value="1"/>
</dbReference>
<dbReference type="InterPro" id="IPR002469">
    <property type="entry name" value="Peptidase_S9B_N"/>
</dbReference>
<reference evidence="4" key="1">
    <citation type="submission" date="2020-10" db="EMBL/GenBank/DDBJ databases">
        <authorList>
            <person name="Gilroy R."/>
        </authorList>
    </citation>
    <scope>NUCLEOTIDE SEQUENCE</scope>
    <source>
        <strain evidence="4">B3-2255</strain>
    </source>
</reference>
<dbReference type="PROSITE" id="PS51257">
    <property type="entry name" value="PROKAR_LIPOPROTEIN"/>
    <property type="match status" value="1"/>
</dbReference>
<evidence type="ECO:0000313" key="5">
    <source>
        <dbReference type="Proteomes" id="UP000823772"/>
    </source>
</evidence>